<dbReference type="AlphaFoldDB" id="A0AAV5H9S1"/>
<dbReference type="SUPFAM" id="SSF50965">
    <property type="entry name" value="Galactose oxidase, central domain"/>
    <property type="match status" value="1"/>
</dbReference>
<dbReference type="InterPro" id="IPR006527">
    <property type="entry name" value="F-box-assoc_dom_typ1"/>
</dbReference>
<dbReference type="InterPro" id="IPR001810">
    <property type="entry name" value="F-box_dom"/>
</dbReference>
<gene>
    <name evidence="2" type="ORF">SLEP1_g255</name>
</gene>
<dbReference type="InterPro" id="IPR011043">
    <property type="entry name" value="Gal_Oxase/kelch_b-propeller"/>
</dbReference>
<dbReference type="Proteomes" id="UP001054252">
    <property type="component" value="Unassembled WGS sequence"/>
</dbReference>
<dbReference type="Pfam" id="PF07734">
    <property type="entry name" value="FBA_1"/>
    <property type="match status" value="1"/>
</dbReference>
<dbReference type="InterPro" id="IPR050796">
    <property type="entry name" value="SCF_F-box_component"/>
</dbReference>
<dbReference type="InterPro" id="IPR036047">
    <property type="entry name" value="F-box-like_dom_sf"/>
</dbReference>
<dbReference type="InterPro" id="IPR017451">
    <property type="entry name" value="F-box-assoc_interact_dom"/>
</dbReference>
<dbReference type="NCBIfam" id="TIGR01640">
    <property type="entry name" value="F_box_assoc_1"/>
    <property type="match status" value="1"/>
</dbReference>
<organism evidence="2 3">
    <name type="scientific">Rubroshorea leprosula</name>
    <dbReference type="NCBI Taxonomy" id="152421"/>
    <lineage>
        <taxon>Eukaryota</taxon>
        <taxon>Viridiplantae</taxon>
        <taxon>Streptophyta</taxon>
        <taxon>Embryophyta</taxon>
        <taxon>Tracheophyta</taxon>
        <taxon>Spermatophyta</taxon>
        <taxon>Magnoliopsida</taxon>
        <taxon>eudicotyledons</taxon>
        <taxon>Gunneridae</taxon>
        <taxon>Pentapetalae</taxon>
        <taxon>rosids</taxon>
        <taxon>malvids</taxon>
        <taxon>Malvales</taxon>
        <taxon>Dipterocarpaceae</taxon>
        <taxon>Rubroshorea</taxon>
    </lineage>
</organism>
<comment type="caution">
    <text evidence="2">The sequence shown here is derived from an EMBL/GenBank/DDBJ whole genome shotgun (WGS) entry which is preliminary data.</text>
</comment>
<keyword evidence="3" id="KW-1185">Reference proteome</keyword>
<dbReference type="Pfam" id="PF00646">
    <property type="entry name" value="F-box"/>
    <property type="match status" value="1"/>
</dbReference>
<proteinExistence type="predicted"/>
<feature type="domain" description="F-box" evidence="1">
    <location>
        <begin position="34"/>
        <end position="74"/>
    </location>
</feature>
<evidence type="ECO:0000313" key="3">
    <source>
        <dbReference type="Proteomes" id="UP001054252"/>
    </source>
</evidence>
<name>A0AAV5H9S1_9ROSI</name>
<evidence type="ECO:0000313" key="2">
    <source>
        <dbReference type="EMBL" id="GKU85612.1"/>
    </source>
</evidence>
<dbReference type="PANTHER" id="PTHR31672">
    <property type="entry name" value="BNACNNG10540D PROTEIN"/>
    <property type="match status" value="1"/>
</dbReference>
<protein>
    <recommendedName>
        <fullName evidence="1">F-box domain-containing protein</fullName>
    </recommendedName>
</protein>
<accession>A0AAV5H9S1</accession>
<dbReference type="SMART" id="SM00256">
    <property type="entry name" value="FBOX"/>
    <property type="match status" value="1"/>
</dbReference>
<dbReference type="Gene3D" id="1.20.1280.50">
    <property type="match status" value="1"/>
</dbReference>
<reference evidence="2 3" key="1">
    <citation type="journal article" date="2021" name="Commun. Biol.">
        <title>The genome of Shorea leprosula (Dipterocarpaceae) highlights the ecological relevance of drought in aseasonal tropical rainforests.</title>
        <authorList>
            <person name="Ng K.K.S."/>
            <person name="Kobayashi M.J."/>
            <person name="Fawcett J.A."/>
            <person name="Hatakeyama M."/>
            <person name="Paape T."/>
            <person name="Ng C.H."/>
            <person name="Ang C.C."/>
            <person name="Tnah L.H."/>
            <person name="Lee C.T."/>
            <person name="Nishiyama T."/>
            <person name="Sese J."/>
            <person name="O'Brien M.J."/>
            <person name="Copetti D."/>
            <person name="Mohd Noor M.I."/>
            <person name="Ong R.C."/>
            <person name="Putra M."/>
            <person name="Sireger I.Z."/>
            <person name="Indrioko S."/>
            <person name="Kosugi Y."/>
            <person name="Izuno A."/>
            <person name="Isagi Y."/>
            <person name="Lee S.L."/>
            <person name="Shimizu K.K."/>
        </authorList>
    </citation>
    <scope>NUCLEOTIDE SEQUENCE [LARGE SCALE GENOMIC DNA]</scope>
    <source>
        <strain evidence="2">214</strain>
    </source>
</reference>
<evidence type="ECO:0000259" key="1">
    <source>
        <dbReference type="SMART" id="SM00256"/>
    </source>
</evidence>
<dbReference type="CDD" id="cd22157">
    <property type="entry name" value="F-box_AtFBW1-like"/>
    <property type="match status" value="1"/>
</dbReference>
<dbReference type="SUPFAM" id="SSF81383">
    <property type="entry name" value="F-box domain"/>
    <property type="match status" value="1"/>
</dbReference>
<sequence length="476" mass="53107">MRNRKKAAIVPSSSDIRPIEAGWPPGNACKFLQLSRAAVMDILSRLPITTLLTCRCVCKRFLHLISDPEFAQLHLTRSAVSIMIKTLPPVNGSKRLQVAQIEDNGAGFEARKMEFTAKDSLPTCDFGHMNSCNGLICLAGFEKDDPVYVCNPILGEYITLTSPSKGRHRGSFLGLGYSAVTDQFKVLQTFYPLNESDHRYVEVEICTIGTGTWRSIGVGPKDLVTLPFNSFLNGALHWSTCTPNGSQFIHTFSFVTERFGTVPPPPHFSQEDMKFSDFLRIGVLGGCLYAIFFENSLRLDIWVMKEYGVRESWTKQFAVENLYPRKHSWDLYEPVVVLNNGEILLVYNNDLVVCYHPKRKCLRGTKMFRTRSQFNAIAYTPSLVSLYAVAKGEQISRTRGTGKYERLAAENVQSCVTCGAPLFNSDYSLACFPGATSYSSVSNGRNSDLVCVNCAKHLLGPSRDATQKSFLSLWSL</sequence>
<dbReference type="PANTHER" id="PTHR31672:SF13">
    <property type="entry name" value="F-BOX PROTEIN CPR30-LIKE"/>
    <property type="match status" value="1"/>
</dbReference>
<dbReference type="EMBL" id="BPVZ01000001">
    <property type="protein sequence ID" value="GKU85612.1"/>
    <property type="molecule type" value="Genomic_DNA"/>
</dbReference>